<accession>A0A511RJU9</accession>
<evidence type="ECO:0000313" key="2">
    <source>
        <dbReference type="Proteomes" id="UP000321827"/>
    </source>
</evidence>
<protein>
    <submittedName>
        <fullName evidence="1">Uncharacterized protein</fullName>
    </submittedName>
</protein>
<reference evidence="1 2" key="1">
    <citation type="submission" date="2019-07" db="EMBL/GenBank/DDBJ databases">
        <title>Whole genome shotgun sequence of Oceanithermus desulfurans NBRC 100063.</title>
        <authorList>
            <person name="Hosoyama A."/>
            <person name="Uohara A."/>
            <person name="Ohji S."/>
            <person name="Ichikawa N."/>
        </authorList>
    </citation>
    <scope>NUCLEOTIDE SEQUENCE [LARGE SCALE GENOMIC DNA]</scope>
    <source>
        <strain evidence="1 2">NBRC 100063</strain>
    </source>
</reference>
<dbReference type="InterPro" id="IPR011990">
    <property type="entry name" value="TPR-like_helical_dom_sf"/>
</dbReference>
<dbReference type="AlphaFoldDB" id="A0A511RJU9"/>
<dbReference type="Gene3D" id="1.25.40.10">
    <property type="entry name" value="Tetratricopeptide repeat domain"/>
    <property type="match status" value="1"/>
</dbReference>
<dbReference type="OrthoDB" id="34190at2"/>
<dbReference type="EMBL" id="BJXN01000008">
    <property type="protein sequence ID" value="GEM89923.1"/>
    <property type="molecule type" value="Genomic_DNA"/>
</dbReference>
<sequence>MEGLSVALLGRTPELPRSPGAELVIYLLARPGWRSREELEQRIPELDRALELVRASRYGPYLEEADGRYQLRAESDVLAYWQDAYRDWPKTAERYGELAAGFASAIPEFQDWLEAERREVLHALWGTAVGKANALLDQGAGDAALALVAGAEAAYPLEPASALDLADFYWRARRPADTARVIEAVLEAIPEKYRGRARLNLAAARLRAGDEAAALAELRALEAEGGELGVWAGVHRGSHAVLAGDAELALRLAEEAFAAAEEATDGELAIAALMLKGEALTALGRPKEAAHALGEALGIHEVMGRSFSPVVLALLAEAHAAWGYPDKARELAEKAFKEARSQRDPYAASRALWALHRATGEAGYAEMARREAAEAGHAPWMRRLEELEKT</sequence>
<comment type="caution">
    <text evidence="1">The sequence shown here is derived from an EMBL/GenBank/DDBJ whole genome shotgun (WGS) entry which is preliminary data.</text>
</comment>
<dbReference type="RefSeq" id="WP_147147207.1">
    <property type="nucleotide sequence ID" value="NZ_BJXN01000008.1"/>
</dbReference>
<gene>
    <name evidence="1" type="ORF">ODE01S_13570</name>
</gene>
<dbReference type="Proteomes" id="UP000321827">
    <property type="component" value="Unassembled WGS sequence"/>
</dbReference>
<proteinExistence type="predicted"/>
<organism evidence="1 2">
    <name type="scientific">Oceanithermus desulfurans NBRC 100063</name>
    <dbReference type="NCBI Taxonomy" id="1227550"/>
    <lineage>
        <taxon>Bacteria</taxon>
        <taxon>Thermotogati</taxon>
        <taxon>Deinococcota</taxon>
        <taxon>Deinococci</taxon>
        <taxon>Thermales</taxon>
        <taxon>Thermaceae</taxon>
        <taxon>Oceanithermus</taxon>
    </lineage>
</organism>
<dbReference type="SUPFAM" id="SSF48452">
    <property type="entry name" value="TPR-like"/>
    <property type="match status" value="1"/>
</dbReference>
<evidence type="ECO:0000313" key="1">
    <source>
        <dbReference type="EMBL" id="GEM89923.1"/>
    </source>
</evidence>
<name>A0A511RJU9_9DEIN</name>